<dbReference type="Proteomes" id="UP001148838">
    <property type="component" value="Unassembled WGS sequence"/>
</dbReference>
<dbReference type="SUPFAM" id="SSF57716">
    <property type="entry name" value="Glucocorticoid receptor-like (DNA-binding domain)"/>
    <property type="match status" value="1"/>
</dbReference>
<name>A0ABQ8SMJ2_PERAM</name>
<keyword evidence="2" id="KW-0479">Metal-binding</keyword>
<dbReference type="EMBL" id="JAJSOF020000025">
    <property type="protein sequence ID" value="KAJ4435001.1"/>
    <property type="molecule type" value="Genomic_DNA"/>
</dbReference>
<keyword evidence="5" id="KW-0862">Zinc</keyword>
<dbReference type="PANTHER" id="PTHR24394">
    <property type="entry name" value="ZINC FINGER PROTEIN"/>
    <property type="match status" value="1"/>
</dbReference>
<dbReference type="SMART" id="SM00355">
    <property type="entry name" value="ZnF_C2H2"/>
    <property type="match status" value="8"/>
</dbReference>
<feature type="domain" description="C2H2-type" evidence="9">
    <location>
        <begin position="269"/>
        <end position="296"/>
    </location>
</feature>
<comment type="caution">
    <text evidence="10">The sequence shown here is derived from an EMBL/GenBank/DDBJ whole genome shotgun (WGS) entry which is preliminary data.</text>
</comment>
<feature type="domain" description="C2H2-type" evidence="9">
    <location>
        <begin position="297"/>
        <end position="324"/>
    </location>
</feature>
<proteinExistence type="predicted"/>
<evidence type="ECO:0000313" key="10">
    <source>
        <dbReference type="EMBL" id="KAJ4435001.1"/>
    </source>
</evidence>
<keyword evidence="6" id="KW-0539">Nucleus</keyword>
<dbReference type="SUPFAM" id="SSF57667">
    <property type="entry name" value="beta-beta-alpha zinc fingers"/>
    <property type="match status" value="4"/>
</dbReference>
<dbReference type="PANTHER" id="PTHR24394:SF44">
    <property type="entry name" value="ZINC FINGER PROTEIN 271-LIKE"/>
    <property type="match status" value="1"/>
</dbReference>
<dbReference type="PROSITE" id="PS00028">
    <property type="entry name" value="ZINC_FINGER_C2H2_1"/>
    <property type="match status" value="8"/>
</dbReference>
<feature type="domain" description="C2H2-type" evidence="9">
    <location>
        <begin position="325"/>
        <end position="352"/>
    </location>
</feature>
<evidence type="ECO:0000256" key="7">
    <source>
        <dbReference type="PROSITE-ProRule" id="PRU00042"/>
    </source>
</evidence>
<evidence type="ECO:0000259" key="9">
    <source>
        <dbReference type="PROSITE" id="PS50157"/>
    </source>
</evidence>
<reference evidence="10 11" key="1">
    <citation type="journal article" date="2022" name="Allergy">
        <title>Genome assembly and annotation of Periplaneta americana reveal a comprehensive cockroach allergen profile.</title>
        <authorList>
            <person name="Wang L."/>
            <person name="Xiong Q."/>
            <person name="Saelim N."/>
            <person name="Wang L."/>
            <person name="Nong W."/>
            <person name="Wan A.T."/>
            <person name="Shi M."/>
            <person name="Liu X."/>
            <person name="Cao Q."/>
            <person name="Hui J.H.L."/>
            <person name="Sookrung N."/>
            <person name="Leung T.F."/>
            <person name="Tungtrongchitr A."/>
            <person name="Tsui S.K.W."/>
        </authorList>
    </citation>
    <scope>NUCLEOTIDE SEQUENCE [LARGE SCALE GENOMIC DNA]</scope>
    <source>
        <strain evidence="10">PWHHKU_190912</strain>
    </source>
</reference>
<dbReference type="Pfam" id="PF07776">
    <property type="entry name" value="zf-AD"/>
    <property type="match status" value="1"/>
</dbReference>
<evidence type="ECO:0000256" key="1">
    <source>
        <dbReference type="ARBA" id="ARBA00004123"/>
    </source>
</evidence>
<dbReference type="Pfam" id="PF00096">
    <property type="entry name" value="zf-C2H2"/>
    <property type="match status" value="8"/>
</dbReference>
<feature type="domain" description="C2H2-type" evidence="9">
    <location>
        <begin position="437"/>
        <end position="464"/>
    </location>
</feature>
<dbReference type="InterPro" id="IPR012934">
    <property type="entry name" value="Znf_AD"/>
</dbReference>
<evidence type="ECO:0000256" key="6">
    <source>
        <dbReference type="ARBA" id="ARBA00023242"/>
    </source>
</evidence>
<evidence type="ECO:0000256" key="3">
    <source>
        <dbReference type="ARBA" id="ARBA00022737"/>
    </source>
</evidence>
<feature type="region of interest" description="Disordered" evidence="8">
    <location>
        <begin position="233"/>
        <end position="263"/>
    </location>
</feature>
<organism evidence="10 11">
    <name type="scientific">Periplaneta americana</name>
    <name type="common">American cockroach</name>
    <name type="synonym">Blatta americana</name>
    <dbReference type="NCBI Taxonomy" id="6978"/>
    <lineage>
        <taxon>Eukaryota</taxon>
        <taxon>Metazoa</taxon>
        <taxon>Ecdysozoa</taxon>
        <taxon>Arthropoda</taxon>
        <taxon>Hexapoda</taxon>
        <taxon>Insecta</taxon>
        <taxon>Pterygota</taxon>
        <taxon>Neoptera</taxon>
        <taxon>Polyneoptera</taxon>
        <taxon>Dictyoptera</taxon>
        <taxon>Blattodea</taxon>
        <taxon>Blattoidea</taxon>
        <taxon>Blattidae</taxon>
        <taxon>Blattinae</taxon>
        <taxon>Periplaneta</taxon>
    </lineage>
</organism>
<dbReference type="Gene3D" id="3.30.160.60">
    <property type="entry name" value="Classic Zinc Finger"/>
    <property type="match status" value="8"/>
</dbReference>
<keyword evidence="11" id="KW-1185">Reference proteome</keyword>
<protein>
    <recommendedName>
        <fullName evidence="9">C2H2-type domain-containing protein</fullName>
    </recommendedName>
</protein>
<feature type="domain" description="C2H2-type" evidence="9">
    <location>
        <begin position="409"/>
        <end position="436"/>
    </location>
</feature>
<dbReference type="InterPro" id="IPR013087">
    <property type="entry name" value="Znf_C2H2_type"/>
</dbReference>
<keyword evidence="4 7" id="KW-0863">Zinc-finger</keyword>
<sequence length="490" mass="56469">MSSLNSNKICRLCMSQKGVMIHIFESPEAKKQPIPLPSRIMMCVSIKVKNRKWSIFCGPLEKEVRKVLVKCFVWSVALYGAETWTLRRSEEKRLEAFEMWIWRRMEHVKWTDRIRNEAVLERVMAGDGLPSRVCRQCIRQLDRWYAFKQKCENSDAALRQFVVKANVEADSVEEECEEADDNTDDNANDNDENYIEDSKVEIKLEVKDEHCHLSVNRVDSEQKHNDENDSLQFQENSSAEEGSGSGPGEVTLPAKRNTAKKKRSGNRVHQCDICQKVFTQAGDLQIHKRIHSGERPYICDSCGKSFPSSSNLARHKRTHSGERPFACPLCAKRFSVRSALREHENVHSGNKRFLCQECGKSFAQKGNLKIHEMLHSGEKPHACRVCGKCFALRGNLKDHLNIHSHERPFQCTQCSKRFTQRSTLKEHLKVHSGERPFPCVLCGKSFAYRKTLKIHMNIHTGEKPHQCELCNKSFSERSHLKRHMKIHSAV</sequence>
<evidence type="ECO:0000313" key="11">
    <source>
        <dbReference type="Proteomes" id="UP001148838"/>
    </source>
</evidence>
<evidence type="ECO:0000256" key="2">
    <source>
        <dbReference type="ARBA" id="ARBA00022723"/>
    </source>
</evidence>
<feature type="domain" description="C2H2-type" evidence="9">
    <location>
        <begin position="381"/>
        <end position="408"/>
    </location>
</feature>
<dbReference type="PROSITE" id="PS50157">
    <property type="entry name" value="ZINC_FINGER_C2H2_2"/>
    <property type="match status" value="8"/>
</dbReference>
<feature type="domain" description="C2H2-type" evidence="9">
    <location>
        <begin position="353"/>
        <end position="380"/>
    </location>
</feature>
<feature type="region of interest" description="Disordered" evidence="8">
    <location>
        <begin position="172"/>
        <end position="193"/>
    </location>
</feature>
<comment type="subcellular location">
    <subcellularLocation>
        <location evidence="1">Nucleus</location>
    </subcellularLocation>
</comment>
<dbReference type="InterPro" id="IPR036236">
    <property type="entry name" value="Znf_C2H2_sf"/>
</dbReference>
<evidence type="ECO:0000256" key="5">
    <source>
        <dbReference type="ARBA" id="ARBA00022833"/>
    </source>
</evidence>
<dbReference type="SMART" id="SM00868">
    <property type="entry name" value="zf-AD"/>
    <property type="match status" value="1"/>
</dbReference>
<evidence type="ECO:0000256" key="8">
    <source>
        <dbReference type="SAM" id="MobiDB-lite"/>
    </source>
</evidence>
<evidence type="ECO:0000256" key="4">
    <source>
        <dbReference type="ARBA" id="ARBA00022771"/>
    </source>
</evidence>
<gene>
    <name evidence="10" type="ORF">ANN_23573</name>
</gene>
<accession>A0ABQ8SMJ2</accession>
<keyword evidence="3" id="KW-0677">Repeat</keyword>
<feature type="domain" description="C2H2-type" evidence="9">
    <location>
        <begin position="465"/>
        <end position="490"/>
    </location>
</feature>